<reference evidence="1 2" key="1">
    <citation type="submission" date="2023-03" db="EMBL/GenBank/DDBJ databases">
        <title>WGS of Methanotrichaceae archaeon Mx.</title>
        <authorList>
            <person name="Sorokin D.Y."/>
            <person name="Merkel A.Y."/>
        </authorList>
    </citation>
    <scope>NUCLEOTIDE SEQUENCE [LARGE SCALE GENOMIC DNA]</scope>
    <source>
        <strain evidence="1 2">Mx</strain>
    </source>
</reference>
<protein>
    <submittedName>
        <fullName evidence="1">Uncharacterized protein</fullName>
    </submittedName>
</protein>
<organism evidence="1 2">
    <name type="scientific">Candidatus Methanocrinis natronophilus</name>
    <dbReference type="NCBI Taxonomy" id="3033396"/>
    <lineage>
        <taxon>Archaea</taxon>
        <taxon>Methanobacteriati</taxon>
        <taxon>Methanobacteriota</taxon>
        <taxon>Stenosarchaea group</taxon>
        <taxon>Methanomicrobia</taxon>
        <taxon>Methanotrichales</taxon>
        <taxon>Methanotrichaceae</taxon>
        <taxon>Methanocrinis</taxon>
    </lineage>
</organism>
<accession>A0ABT5X5M8</accession>
<comment type="caution">
    <text evidence="1">The sequence shown here is derived from an EMBL/GenBank/DDBJ whole genome shotgun (WGS) entry which is preliminary data.</text>
</comment>
<name>A0ABT5X5M8_9EURY</name>
<proteinExistence type="predicted"/>
<keyword evidence="2" id="KW-1185">Reference proteome</keyword>
<gene>
    <name evidence="1" type="ORF">P0O15_01665</name>
</gene>
<dbReference type="EMBL" id="JARFPK010000004">
    <property type="protein sequence ID" value="MDF0589887.1"/>
    <property type="molecule type" value="Genomic_DNA"/>
</dbReference>
<dbReference type="Proteomes" id="UP001220010">
    <property type="component" value="Unassembled WGS sequence"/>
</dbReference>
<sequence length="83" mass="9172">MGVFIGSNHHKPMASPPEEKISEEDLFKFWLRPPLRPAGPPPLLAPAGGRGLGSPFFLYRQTIGGEDDRGIILAIFICDIEER</sequence>
<evidence type="ECO:0000313" key="2">
    <source>
        <dbReference type="Proteomes" id="UP001220010"/>
    </source>
</evidence>
<evidence type="ECO:0000313" key="1">
    <source>
        <dbReference type="EMBL" id="MDF0589887.1"/>
    </source>
</evidence>